<accession>M7ZKC4</accession>
<proteinExistence type="predicted"/>
<organism evidence="1">
    <name type="scientific">Triticum urartu</name>
    <name type="common">Red wild einkorn</name>
    <name type="synonym">Crithodium urartu</name>
    <dbReference type="NCBI Taxonomy" id="4572"/>
    <lineage>
        <taxon>Eukaryota</taxon>
        <taxon>Viridiplantae</taxon>
        <taxon>Streptophyta</taxon>
        <taxon>Embryophyta</taxon>
        <taxon>Tracheophyta</taxon>
        <taxon>Spermatophyta</taxon>
        <taxon>Magnoliopsida</taxon>
        <taxon>Liliopsida</taxon>
        <taxon>Poales</taxon>
        <taxon>Poaceae</taxon>
        <taxon>BOP clade</taxon>
        <taxon>Pooideae</taxon>
        <taxon>Triticodae</taxon>
        <taxon>Triticeae</taxon>
        <taxon>Triticinae</taxon>
        <taxon>Triticum</taxon>
    </lineage>
</organism>
<evidence type="ECO:0000313" key="1">
    <source>
        <dbReference type="EMBL" id="EMS60071.1"/>
    </source>
</evidence>
<dbReference type="AlphaFoldDB" id="M7ZKC4"/>
<name>M7ZKC4_TRIUA</name>
<sequence>MALERDQRARHPLMQRWPEAWSSFHEVSDVLWPTTKGLCAAEIELHAVKKAVDGDEDGAAEQLKADKEGYELAAQQQPAAELPRPKQFLYHEFDRSHEHPDSLSVSFLPGGKRSLTG</sequence>
<reference evidence="1" key="1">
    <citation type="journal article" date="2013" name="Nature">
        <title>Draft genome of the wheat A-genome progenitor Triticum urartu.</title>
        <authorList>
            <person name="Ling H.Q."/>
            <person name="Zhao S."/>
            <person name="Liu D."/>
            <person name="Wang J."/>
            <person name="Sun H."/>
            <person name="Zhang C."/>
            <person name="Fan H."/>
            <person name="Li D."/>
            <person name="Dong L."/>
            <person name="Tao Y."/>
            <person name="Gao C."/>
            <person name="Wu H."/>
            <person name="Li Y."/>
            <person name="Cui Y."/>
            <person name="Guo X."/>
            <person name="Zheng S."/>
            <person name="Wang B."/>
            <person name="Yu K."/>
            <person name="Liang Q."/>
            <person name="Yang W."/>
            <person name="Lou X."/>
            <person name="Chen J."/>
            <person name="Feng M."/>
            <person name="Jian J."/>
            <person name="Zhang X."/>
            <person name="Luo G."/>
            <person name="Jiang Y."/>
            <person name="Liu J."/>
            <person name="Wang Z."/>
            <person name="Sha Y."/>
            <person name="Zhang B."/>
            <person name="Wu H."/>
            <person name="Tang D."/>
            <person name="Shen Q."/>
            <person name="Xue P."/>
            <person name="Zou S."/>
            <person name="Wang X."/>
            <person name="Liu X."/>
            <person name="Wang F."/>
            <person name="Yang Y."/>
            <person name="An X."/>
            <person name="Dong Z."/>
            <person name="Zhang K."/>
            <person name="Zhang X."/>
            <person name="Luo M.C."/>
            <person name="Dvorak J."/>
            <person name="Tong Y."/>
            <person name="Wang J."/>
            <person name="Yang H."/>
            <person name="Li Z."/>
            <person name="Wang D."/>
            <person name="Zhang A."/>
            <person name="Wang J."/>
        </authorList>
    </citation>
    <scope>NUCLEOTIDE SEQUENCE</scope>
</reference>
<gene>
    <name evidence="1" type="ORF">TRIUR3_16976</name>
</gene>
<protein>
    <submittedName>
        <fullName evidence="1">Uncharacterized protein</fullName>
    </submittedName>
</protein>
<dbReference type="EMBL" id="KD113965">
    <property type="protein sequence ID" value="EMS60071.1"/>
    <property type="molecule type" value="Genomic_DNA"/>
</dbReference>